<comment type="similarity">
    <text evidence="1">Belongs to the 'GDSL' lipolytic enzyme family.</text>
</comment>
<gene>
    <name evidence="3" type="ORF">COLO4_26112</name>
</gene>
<evidence type="ECO:0000313" key="3">
    <source>
        <dbReference type="EMBL" id="OMO75494.1"/>
    </source>
</evidence>
<dbReference type="GO" id="GO:0016788">
    <property type="term" value="F:hydrolase activity, acting on ester bonds"/>
    <property type="evidence" value="ECO:0007669"/>
    <property type="project" value="InterPro"/>
</dbReference>
<dbReference type="GO" id="GO:0005576">
    <property type="term" value="C:extracellular region"/>
    <property type="evidence" value="ECO:0007669"/>
    <property type="project" value="TreeGrafter"/>
</dbReference>
<sequence length="307" mass="33425">MPPPNILLALCIILVSYSTTEGSTGDAESPKRQSKFPALIAFGDSILDTAGALGIKDTIPAYSDPLLQDSELATGVCFAAAGSGLDRLTSRLQNIYSIWDQLNQFETYIAKLERAVGAEQAKTIISGSIYLVSAGNNDLSIAYLIILRWFLIGPTFYSSLLVRYTTNFIKEMYALGARKFAIMSTLPLGCLPSDRTIEGLLFLRPCIITTNLLASVFNSKLESEVNKLKTELAGVKIVFVDVYNPLASVGCCGTGLIEMGPYCNIFNPFTCWNASTHVFWDSAHPSEKAYSIVVSQVKDQIAQQLSD</sequence>
<proteinExistence type="inferred from homology"/>
<keyword evidence="2" id="KW-0732">Signal</keyword>
<dbReference type="PANTHER" id="PTHR45642">
    <property type="entry name" value="GDSL ESTERASE/LIPASE EXL3"/>
    <property type="match status" value="1"/>
</dbReference>
<dbReference type="Pfam" id="PF00657">
    <property type="entry name" value="Lipase_GDSL"/>
    <property type="match status" value="1"/>
</dbReference>
<reference evidence="4" key="1">
    <citation type="submission" date="2013-09" db="EMBL/GenBank/DDBJ databases">
        <title>Corchorus olitorius genome sequencing.</title>
        <authorList>
            <person name="Alam M."/>
            <person name="Haque M.S."/>
            <person name="Islam M.S."/>
            <person name="Emdad E.M."/>
            <person name="Islam M.M."/>
            <person name="Ahmed B."/>
            <person name="Halim A."/>
            <person name="Hossen Q.M.M."/>
            <person name="Hossain M.Z."/>
            <person name="Ahmed R."/>
            <person name="Khan M.M."/>
            <person name="Islam R."/>
            <person name="Rashid M.M."/>
            <person name="Khan S.A."/>
            <person name="Rahman M.S."/>
            <person name="Alam M."/>
            <person name="Yahiya A.S."/>
            <person name="Khan M.S."/>
            <person name="Azam M.S."/>
            <person name="Haque T."/>
            <person name="Lashkar M.Z.H."/>
            <person name="Akhand A.I."/>
            <person name="Morshed G."/>
            <person name="Roy S."/>
            <person name="Uddin K.S."/>
            <person name="Rabeya T."/>
            <person name="Hossain A.S."/>
            <person name="Chowdhury A."/>
            <person name="Snigdha A.R."/>
            <person name="Mortoza M.S."/>
            <person name="Matin S.A."/>
            <person name="Hoque S.M.E."/>
            <person name="Islam M.K."/>
            <person name="Roy D.K."/>
            <person name="Haider R."/>
            <person name="Moosa M.M."/>
            <person name="Elias S.M."/>
            <person name="Hasan A.M."/>
            <person name="Jahan S."/>
            <person name="Shafiuddin M."/>
            <person name="Mahmood N."/>
            <person name="Shommy N.S."/>
        </authorList>
    </citation>
    <scope>NUCLEOTIDE SEQUENCE [LARGE SCALE GENOMIC DNA]</scope>
    <source>
        <strain evidence="4">cv. O-4</strain>
    </source>
</reference>
<dbReference type="InterPro" id="IPR036514">
    <property type="entry name" value="SGNH_hydro_sf"/>
</dbReference>
<dbReference type="OrthoDB" id="1600564at2759"/>
<dbReference type="InterPro" id="IPR001087">
    <property type="entry name" value="GDSL"/>
</dbReference>
<dbReference type="InterPro" id="IPR050592">
    <property type="entry name" value="GDSL_lipolytic_enzyme"/>
</dbReference>
<dbReference type="Gene3D" id="3.40.50.1110">
    <property type="entry name" value="SGNH hydrolase"/>
    <property type="match status" value="1"/>
</dbReference>
<dbReference type="AlphaFoldDB" id="A0A1R3HYV6"/>
<dbReference type="PANTHER" id="PTHR45642:SF95">
    <property type="entry name" value="GDSL-LIKE LIPASE_ACYLHYDROLASE FAMILY PROTEIN, EXPRESSED"/>
    <property type="match status" value="1"/>
</dbReference>
<feature type="signal peptide" evidence="2">
    <location>
        <begin position="1"/>
        <end position="22"/>
    </location>
</feature>
<dbReference type="EMBL" id="AWUE01019205">
    <property type="protein sequence ID" value="OMO75494.1"/>
    <property type="molecule type" value="Genomic_DNA"/>
</dbReference>
<evidence type="ECO:0000256" key="1">
    <source>
        <dbReference type="ARBA" id="ARBA00008668"/>
    </source>
</evidence>
<organism evidence="3 4">
    <name type="scientific">Corchorus olitorius</name>
    <dbReference type="NCBI Taxonomy" id="93759"/>
    <lineage>
        <taxon>Eukaryota</taxon>
        <taxon>Viridiplantae</taxon>
        <taxon>Streptophyta</taxon>
        <taxon>Embryophyta</taxon>
        <taxon>Tracheophyta</taxon>
        <taxon>Spermatophyta</taxon>
        <taxon>Magnoliopsida</taxon>
        <taxon>eudicotyledons</taxon>
        <taxon>Gunneridae</taxon>
        <taxon>Pentapetalae</taxon>
        <taxon>rosids</taxon>
        <taxon>malvids</taxon>
        <taxon>Malvales</taxon>
        <taxon>Malvaceae</taxon>
        <taxon>Grewioideae</taxon>
        <taxon>Apeibeae</taxon>
        <taxon>Corchorus</taxon>
    </lineage>
</organism>
<feature type="chain" id="PRO_5013340150" evidence="2">
    <location>
        <begin position="23"/>
        <end position="307"/>
    </location>
</feature>
<dbReference type="STRING" id="93759.A0A1R3HYV6"/>
<dbReference type="Proteomes" id="UP000187203">
    <property type="component" value="Unassembled WGS sequence"/>
</dbReference>
<accession>A0A1R3HYV6</accession>
<dbReference type="SUPFAM" id="SSF52266">
    <property type="entry name" value="SGNH hydrolase"/>
    <property type="match status" value="1"/>
</dbReference>
<protein>
    <submittedName>
        <fullName evidence="3">Lipase, GDSL</fullName>
    </submittedName>
</protein>
<keyword evidence="4" id="KW-1185">Reference proteome</keyword>
<name>A0A1R3HYV6_9ROSI</name>
<evidence type="ECO:0000256" key="2">
    <source>
        <dbReference type="SAM" id="SignalP"/>
    </source>
</evidence>
<comment type="caution">
    <text evidence="3">The sequence shown here is derived from an EMBL/GenBank/DDBJ whole genome shotgun (WGS) entry which is preliminary data.</text>
</comment>
<evidence type="ECO:0000313" key="4">
    <source>
        <dbReference type="Proteomes" id="UP000187203"/>
    </source>
</evidence>